<dbReference type="AlphaFoldDB" id="A0A8D8MG48"/>
<dbReference type="SMART" id="SM00696">
    <property type="entry name" value="DM9"/>
    <property type="match status" value="2"/>
</dbReference>
<dbReference type="EMBL" id="HBUE01196781">
    <property type="protein sequence ID" value="CAG6528023.1"/>
    <property type="molecule type" value="Transcribed_RNA"/>
</dbReference>
<organism evidence="1">
    <name type="scientific">Culex pipiens</name>
    <name type="common">House mosquito</name>
    <dbReference type="NCBI Taxonomy" id="7175"/>
    <lineage>
        <taxon>Eukaryota</taxon>
        <taxon>Metazoa</taxon>
        <taxon>Ecdysozoa</taxon>
        <taxon>Arthropoda</taxon>
        <taxon>Hexapoda</taxon>
        <taxon>Insecta</taxon>
        <taxon>Pterygota</taxon>
        <taxon>Neoptera</taxon>
        <taxon>Endopterygota</taxon>
        <taxon>Diptera</taxon>
        <taxon>Nematocera</taxon>
        <taxon>Culicoidea</taxon>
        <taxon>Culicidae</taxon>
        <taxon>Culicinae</taxon>
        <taxon>Culicini</taxon>
        <taxon>Culex</taxon>
        <taxon>Culex</taxon>
    </lineage>
</organism>
<name>A0A8D8MG48_CULPI</name>
<protein>
    <submittedName>
        <fullName evidence="1">(northern house mosquito) hypothetical protein</fullName>
    </submittedName>
</protein>
<dbReference type="PANTHER" id="PTHR31649:SF1">
    <property type="entry name" value="FARNESOIC ACID O-METHYL TRANSFERASE DOMAIN-CONTAINING PROTEIN"/>
    <property type="match status" value="1"/>
</dbReference>
<sequence length="178" mass="20189">MVQYASLYDDQYRYRAERPYNHDKWKFLRRWDKLNGMTWVEASKGAVPPGAVVAGHQDGHTLYVGRAECMSSVAIGVVNPHRKACFVPWGGKSHKRETYEVLCTPGQFFPIDSCTTLLKGTPGGISEQGEPLYIGRTSHQGALIGGKIQRSYFFCYLPYKNKEVERLVFESEIYIKAS</sequence>
<accession>A0A8D8MG48</accession>
<evidence type="ECO:0000313" key="1">
    <source>
        <dbReference type="EMBL" id="CAG6528023.1"/>
    </source>
</evidence>
<dbReference type="Pfam" id="PF11901">
    <property type="entry name" value="DM9"/>
    <property type="match status" value="1"/>
</dbReference>
<dbReference type="EMBL" id="HBUE01302794">
    <property type="protein sequence ID" value="CAG6579749.1"/>
    <property type="molecule type" value="Transcribed_RNA"/>
</dbReference>
<dbReference type="PANTHER" id="PTHR31649">
    <property type="entry name" value="AGAP009604-PA"/>
    <property type="match status" value="1"/>
</dbReference>
<proteinExistence type="predicted"/>
<dbReference type="InterPro" id="IPR006616">
    <property type="entry name" value="DM9_repeat"/>
</dbReference>
<reference evidence="1" key="1">
    <citation type="submission" date="2021-05" db="EMBL/GenBank/DDBJ databases">
        <authorList>
            <person name="Alioto T."/>
            <person name="Alioto T."/>
            <person name="Gomez Garrido J."/>
        </authorList>
    </citation>
    <scope>NUCLEOTIDE SEQUENCE</scope>
</reference>